<evidence type="ECO:0000259" key="4">
    <source>
        <dbReference type="Pfam" id="PF00370"/>
    </source>
</evidence>
<dbReference type="Pfam" id="PF00370">
    <property type="entry name" value="FGGY_N"/>
    <property type="match status" value="1"/>
</dbReference>
<dbReference type="GO" id="GO:0016301">
    <property type="term" value="F:kinase activity"/>
    <property type="evidence" value="ECO:0007669"/>
    <property type="project" value="UniProtKB-KW"/>
</dbReference>
<dbReference type="InterPro" id="IPR043129">
    <property type="entry name" value="ATPase_NBD"/>
</dbReference>
<dbReference type="InterPro" id="IPR018485">
    <property type="entry name" value="FGGY_C"/>
</dbReference>
<dbReference type="PIRSF" id="PIRSF000538">
    <property type="entry name" value="GlpK"/>
    <property type="match status" value="1"/>
</dbReference>
<reference evidence="6" key="1">
    <citation type="journal article" date="2020" name="mSystems">
        <title>Genome- and Community-Level Interaction Insights into Carbon Utilization and Element Cycling Functions of Hydrothermarchaeota in Hydrothermal Sediment.</title>
        <authorList>
            <person name="Zhou Z."/>
            <person name="Liu Y."/>
            <person name="Xu W."/>
            <person name="Pan J."/>
            <person name="Luo Z.H."/>
            <person name="Li M."/>
        </authorList>
    </citation>
    <scope>NUCLEOTIDE SEQUENCE [LARGE SCALE GENOMIC DNA]</scope>
    <source>
        <strain evidence="6">SpSt-82</strain>
    </source>
</reference>
<dbReference type="SUPFAM" id="SSF53067">
    <property type="entry name" value="Actin-like ATPase domain"/>
    <property type="match status" value="2"/>
</dbReference>
<evidence type="ECO:0000256" key="3">
    <source>
        <dbReference type="ARBA" id="ARBA00022777"/>
    </source>
</evidence>
<dbReference type="PANTHER" id="PTHR43095:SF5">
    <property type="entry name" value="XYLULOSE KINASE"/>
    <property type="match status" value="1"/>
</dbReference>
<dbReference type="InterPro" id="IPR018484">
    <property type="entry name" value="FGGY_N"/>
</dbReference>
<evidence type="ECO:0000313" key="6">
    <source>
        <dbReference type="EMBL" id="HGY38485.1"/>
    </source>
</evidence>
<dbReference type="AlphaFoldDB" id="A0A7V4THX2"/>
<evidence type="ECO:0000256" key="1">
    <source>
        <dbReference type="ARBA" id="ARBA00009156"/>
    </source>
</evidence>
<name>A0A7V4THX2_9BACT</name>
<dbReference type="Gene3D" id="3.30.420.40">
    <property type="match status" value="2"/>
</dbReference>
<dbReference type="GO" id="GO:0005975">
    <property type="term" value="P:carbohydrate metabolic process"/>
    <property type="evidence" value="ECO:0007669"/>
    <property type="project" value="InterPro"/>
</dbReference>
<sequence length="472" mass="52715">MAILTYDVGTSAVKVALFSEEGTLLASFSYPLETRVVGRKVTQNPRDWWEGFIRGARACLGNVRFQRLAVIGTGQMQVFLLLDEEGNPLQDAALYSDSDVGDYVLPEKIRIQVEEKTPNRLDDFTPFTKAMALYSSGALRRARFFIFGAKDYLNFCLTGQSVTDLTNASTTGFLDYRTLQWIEETEPFLPFLPSLSQPTEVIGTVRRELLPLLGIEQNLEVPVFNGIGDLGAVTLGAGVRSPGEAYCYLGTTGWVAVVQAGRSTNRDLFSLAFLKEGDWIVVAPLLNLGNVHRFSLRTFLGSEDYQAGEKALSRYIHTPVQVWPYLNGERVPYRNERVRSMVTRLTEGTTGMEIHAAFVRSLLFSLRHACEALGIASPTLRLVGGFTRSEAFVQYLSDVLQKPCQVVKGDAFAPQQGLYHLYLLGQGLTPPPVEIARVYFPREDEVLEGLYQEYRDFAEKLLRGDKSIPDYL</sequence>
<accession>A0A7V4THX2</accession>
<evidence type="ECO:0008006" key="7">
    <source>
        <dbReference type="Google" id="ProtNLM"/>
    </source>
</evidence>
<proteinExistence type="inferred from homology"/>
<gene>
    <name evidence="6" type="ORF">ENW11_01565</name>
</gene>
<organism evidence="6">
    <name type="scientific">Candidatus Caldatribacterium saccharofermentans</name>
    <dbReference type="NCBI Taxonomy" id="1454753"/>
    <lineage>
        <taxon>Bacteria</taxon>
        <taxon>Pseudomonadati</taxon>
        <taxon>Atribacterota</taxon>
        <taxon>Atribacteria</taxon>
        <taxon>Atribacterales</taxon>
        <taxon>Candidatus Caldatribacteriaceae</taxon>
        <taxon>Candidatus Caldatribacterium</taxon>
    </lineage>
</organism>
<dbReference type="InterPro" id="IPR050406">
    <property type="entry name" value="FGGY_Carb_Kinase"/>
</dbReference>
<comment type="caution">
    <text evidence="6">The sequence shown here is derived from an EMBL/GenBank/DDBJ whole genome shotgun (WGS) entry which is preliminary data.</text>
</comment>
<dbReference type="InterPro" id="IPR000577">
    <property type="entry name" value="Carb_kinase_FGGY"/>
</dbReference>
<dbReference type="EMBL" id="DTIY01000010">
    <property type="protein sequence ID" value="HGY38485.1"/>
    <property type="molecule type" value="Genomic_DNA"/>
</dbReference>
<protein>
    <recommendedName>
        <fullName evidence="7">Carbohydrate kinase</fullName>
    </recommendedName>
</protein>
<dbReference type="PANTHER" id="PTHR43095">
    <property type="entry name" value="SUGAR KINASE"/>
    <property type="match status" value="1"/>
</dbReference>
<feature type="domain" description="Carbohydrate kinase FGGY C-terminal" evidence="5">
    <location>
        <begin position="246"/>
        <end position="409"/>
    </location>
</feature>
<evidence type="ECO:0000259" key="5">
    <source>
        <dbReference type="Pfam" id="PF02782"/>
    </source>
</evidence>
<comment type="similarity">
    <text evidence="1">Belongs to the FGGY kinase family.</text>
</comment>
<dbReference type="Pfam" id="PF02782">
    <property type="entry name" value="FGGY_C"/>
    <property type="match status" value="1"/>
</dbReference>
<keyword evidence="3" id="KW-0418">Kinase</keyword>
<feature type="domain" description="Carbohydrate kinase FGGY N-terminal" evidence="4">
    <location>
        <begin position="3"/>
        <end position="234"/>
    </location>
</feature>
<keyword evidence="2" id="KW-0808">Transferase</keyword>
<evidence type="ECO:0000256" key="2">
    <source>
        <dbReference type="ARBA" id="ARBA00022679"/>
    </source>
</evidence>